<feature type="domain" description="AMP-dependent synthetase/ligase" evidence="3">
    <location>
        <begin position="43"/>
        <end position="405"/>
    </location>
</feature>
<dbReference type="InterPro" id="IPR045851">
    <property type="entry name" value="AMP-bd_C_sf"/>
</dbReference>
<sequence length="589" mass="64733">MVYNSDIAIDVPLNTTLWSWCFESPDTRVTSGLSKRGGFRDADTGNFKSFQQLAELSIYASVGLFEQLELRAGDTVTIFAENSLLWIVALFSSLRIGVVISAASSALTSEELANSLRNTSSKCIFTSAKNLRTTLAAITWAGIPKSNVILLSESPQIGFTILQDLIDKGRKLPARHRVPPYTFPPGKKANGVVAVLGSSSGTTGLPKSVCISHANLIAQCYQVLHVTAPEMRSGRTLAVLPFAHIAGLSQQIIIPFILNQEVVVMDKFHMKNMLHAIQSYQINEVWLVPPIMIRLANDPVATEFDLSCLKQVIYGAAPISLETLSALRKRFPHIRMRNSWGMTEATGCSATMPWELQTWENAHLVGKPMANMQMKIVDPSTGNEVQEGECGEILFRGPNVTLGYLNNDQATAESYDKDHWLHSGDLGRITNAGLLEIVDRIKEMIKVKGIQVAPAELEGLLLGHAMVVDAAVIGIPHPYSGEVPKAFLVLKDDSKKNEARQELVDFVKSKVARFKWLDGGVEFVNEIPRSASGKILEPVLEHGIRDAEILPETPDGIWPVDGLDDLDWLNSIDWTRGPFGDPDWLNSTD</sequence>
<dbReference type="OrthoDB" id="3535154at2759"/>
<evidence type="ECO:0000313" key="6">
    <source>
        <dbReference type="Proteomes" id="UP000258309"/>
    </source>
</evidence>
<dbReference type="Pfam" id="PF13193">
    <property type="entry name" value="AMP-binding_C"/>
    <property type="match status" value="1"/>
</dbReference>
<gene>
    <name evidence="5" type="ORF">B7463_g12317</name>
</gene>
<feature type="non-terminal residue" evidence="5">
    <location>
        <position position="589"/>
    </location>
</feature>
<dbReference type="Gene3D" id="3.40.50.12780">
    <property type="entry name" value="N-terminal domain of ligase-like"/>
    <property type="match status" value="1"/>
</dbReference>
<name>A0A3E2GSJ1_SCYLI</name>
<dbReference type="Gene3D" id="3.30.300.30">
    <property type="match status" value="1"/>
</dbReference>
<keyword evidence="6" id="KW-1185">Reference proteome</keyword>
<evidence type="ECO:0000256" key="1">
    <source>
        <dbReference type="ARBA" id="ARBA00006432"/>
    </source>
</evidence>
<feature type="non-terminal residue" evidence="5">
    <location>
        <position position="1"/>
    </location>
</feature>
<dbReference type="AlphaFoldDB" id="A0A3E2GSJ1"/>
<keyword evidence="2" id="KW-0436">Ligase</keyword>
<dbReference type="InterPro" id="IPR025110">
    <property type="entry name" value="AMP-bd_C"/>
</dbReference>
<comment type="caution">
    <text evidence="5">The sequence shown here is derived from an EMBL/GenBank/DDBJ whole genome shotgun (WGS) entry which is preliminary data.</text>
</comment>
<evidence type="ECO:0000259" key="4">
    <source>
        <dbReference type="Pfam" id="PF13193"/>
    </source>
</evidence>
<protein>
    <recommendedName>
        <fullName evidence="7">AMP-dependent synthetase/ligase domain-containing protein</fullName>
    </recommendedName>
</protein>
<evidence type="ECO:0000256" key="2">
    <source>
        <dbReference type="ARBA" id="ARBA00022598"/>
    </source>
</evidence>
<accession>A0A3E2GSJ1</accession>
<dbReference type="EMBL" id="NCSJ02000530">
    <property type="protein sequence ID" value="RFU24017.1"/>
    <property type="molecule type" value="Genomic_DNA"/>
</dbReference>
<dbReference type="InterPro" id="IPR000873">
    <property type="entry name" value="AMP-dep_synth/lig_dom"/>
</dbReference>
<dbReference type="STRING" id="5539.A0A3E2GSJ1"/>
<dbReference type="InterPro" id="IPR042099">
    <property type="entry name" value="ANL_N_sf"/>
</dbReference>
<dbReference type="Pfam" id="PF00501">
    <property type="entry name" value="AMP-binding"/>
    <property type="match status" value="1"/>
</dbReference>
<dbReference type="PANTHER" id="PTHR24096">
    <property type="entry name" value="LONG-CHAIN-FATTY-ACID--COA LIGASE"/>
    <property type="match status" value="1"/>
</dbReference>
<comment type="similarity">
    <text evidence="1">Belongs to the ATP-dependent AMP-binding enzyme family.</text>
</comment>
<evidence type="ECO:0000259" key="3">
    <source>
        <dbReference type="Pfam" id="PF00501"/>
    </source>
</evidence>
<dbReference type="CDD" id="cd05911">
    <property type="entry name" value="Firefly_Luc_like"/>
    <property type="match status" value="1"/>
</dbReference>
<organism evidence="5 6">
    <name type="scientific">Scytalidium lignicola</name>
    <name type="common">Hyphomycete</name>
    <dbReference type="NCBI Taxonomy" id="5539"/>
    <lineage>
        <taxon>Eukaryota</taxon>
        <taxon>Fungi</taxon>
        <taxon>Dikarya</taxon>
        <taxon>Ascomycota</taxon>
        <taxon>Pezizomycotina</taxon>
        <taxon>Leotiomycetes</taxon>
        <taxon>Leotiomycetes incertae sedis</taxon>
        <taxon>Scytalidium</taxon>
    </lineage>
</organism>
<feature type="domain" description="AMP-binding enzyme C-terminal" evidence="4">
    <location>
        <begin position="456"/>
        <end position="534"/>
    </location>
</feature>
<reference evidence="5 6" key="1">
    <citation type="submission" date="2018-05" db="EMBL/GenBank/DDBJ databases">
        <title>Draft genome sequence of Scytalidium lignicola DSM 105466, a ubiquitous saprotrophic fungus.</title>
        <authorList>
            <person name="Buettner E."/>
            <person name="Gebauer A.M."/>
            <person name="Hofrichter M."/>
            <person name="Liers C."/>
            <person name="Kellner H."/>
        </authorList>
    </citation>
    <scope>NUCLEOTIDE SEQUENCE [LARGE SCALE GENOMIC DNA]</scope>
    <source>
        <strain evidence="5 6">DSM 105466</strain>
    </source>
</reference>
<evidence type="ECO:0008006" key="7">
    <source>
        <dbReference type="Google" id="ProtNLM"/>
    </source>
</evidence>
<dbReference type="SUPFAM" id="SSF56801">
    <property type="entry name" value="Acetyl-CoA synthetase-like"/>
    <property type="match status" value="1"/>
</dbReference>
<dbReference type="Proteomes" id="UP000258309">
    <property type="component" value="Unassembled WGS sequence"/>
</dbReference>
<evidence type="ECO:0000313" key="5">
    <source>
        <dbReference type="EMBL" id="RFU24017.1"/>
    </source>
</evidence>
<dbReference type="PANTHER" id="PTHR24096:SF149">
    <property type="entry name" value="AMP-BINDING DOMAIN-CONTAINING PROTEIN-RELATED"/>
    <property type="match status" value="1"/>
</dbReference>
<proteinExistence type="inferred from homology"/>
<dbReference type="GO" id="GO:0016405">
    <property type="term" value="F:CoA-ligase activity"/>
    <property type="evidence" value="ECO:0007669"/>
    <property type="project" value="TreeGrafter"/>
</dbReference>